<feature type="binding site" evidence="1">
    <location>
        <position position="33"/>
    </location>
    <ligand>
        <name>Zn(2+)</name>
        <dbReference type="ChEBI" id="CHEBI:29105"/>
    </ligand>
</feature>
<dbReference type="KEGG" id="mik:FOE78_19705"/>
<dbReference type="PANTHER" id="PTHR30037:SF4">
    <property type="entry name" value="DNA-3-METHYLADENINE GLYCOSYLASE I"/>
    <property type="match status" value="1"/>
</dbReference>
<dbReference type="PANTHER" id="PTHR30037">
    <property type="entry name" value="DNA-3-METHYLADENINE GLYCOSYLASE 1"/>
    <property type="match status" value="1"/>
</dbReference>
<organism evidence="2 3">
    <name type="scientific">Microlunatus elymi</name>
    <dbReference type="NCBI Taxonomy" id="2596828"/>
    <lineage>
        <taxon>Bacteria</taxon>
        <taxon>Bacillati</taxon>
        <taxon>Actinomycetota</taxon>
        <taxon>Actinomycetes</taxon>
        <taxon>Propionibacteriales</taxon>
        <taxon>Propionibacteriaceae</taxon>
        <taxon>Microlunatus</taxon>
    </lineage>
</organism>
<dbReference type="Gene3D" id="1.10.340.30">
    <property type="entry name" value="Hypothetical protein, domain 2"/>
    <property type="match status" value="1"/>
</dbReference>
<dbReference type="OrthoDB" id="9807664at2"/>
<dbReference type="Proteomes" id="UP000319263">
    <property type="component" value="Chromosome"/>
</dbReference>
<name>A0A516Q687_9ACTN</name>
<keyword evidence="1" id="KW-0862">Zinc</keyword>
<protein>
    <submittedName>
        <fullName evidence="2">DNA-3-methyladenine glycosylase I</fullName>
    </submittedName>
</protein>
<sequence length="201" mass="21785">MGQTERAFGATLGPDGRLRCAWGTGDPLYLDYHDTEWGRPVTSVQGLYERLTLEAFQSGLAWITILRKREAFRTAFAGFAPERVAAFGEADVARLMADAGIVRNRAKIDAAISNARVVADWGDGFAELILSFAQPDRPRPRSGDEVPAVTPESIALSKALKKKGIRFFGPTTAYAMMQATGLVDDHLADCFVTAGDRSGTD</sequence>
<dbReference type="InterPro" id="IPR004597">
    <property type="entry name" value="Tag"/>
</dbReference>
<feature type="binding site" evidence="1">
    <location>
        <position position="20"/>
    </location>
    <ligand>
        <name>Zn(2+)</name>
        <dbReference type="ChEBI" id="CHEBI:29105"/>
    </ligand>
</feature>
<evidence type="ECO:0000313" key="2">
    <source>
        <dbReference type="EMBL" id="QDP98959.1"/>
    </source>
</evidence>
<keyword evidence="3" id="KW-1185">Reference proteome</keyword>
<evidence type="ECO:0000313" key="3">
    <source>
        <dbReference type="Proteomes" id="UP000319263"/>
    </source>
</evidence>
<reference evidence="2 3" key="1">
    <citation type="submission" date="2019-07" db="EMBL/GenBank/DDBJ databases">
        <title>Microlunatus dokdonensis sp. nov. isolated from the rhizospheric soil of the wild plant Elymus tsukushiensis.</title>
        <authorList>
            <person name="Ghim S.-Y."/>
            <person name="Hwang Y.-J."/>
            <person name="Son J.-S."/>
            <person name="Shin J.-H."/>
        </authorList>
    </citation>
    <scope>NUCLEOTIDE SEQUENCE [LARGE SCALE GENOMIC DNA]</scope>
    <source>
        <strain evidence="2 3">KUDC0627</strain>
    </source>
</reference>
<accession>A0A516Q687</accession>
<dbReference type="Pfam" id="PF03352">
    <property type="entry name" value="Adenine_glyco"/>
    <property type="match status" value="1"/>
</dbReference>
<evidence type="ECO:0000256" key="1">
    <source>
        <dbReference type="PIRSR" id="PIRSR604597-1"/>
    </source>
</evidence>
<dbReference type="InterPro" id="IPR005019">
    <property type="entry name" value="Adenine_glyco"/>
</dbReference>
<gene>
    <name evidence="2" type="ORF">FOE78_19705</name>
</gene>
<feature type="binding site" evidence="1">
    <location>
        <position position="186"/>
    </location>
    <ligand>
        <name>Zn(2+)</name>
        <dbReference type="ChEBI" id="CHEBI:29105"/>
    </ligand>
</feature>
<dbReference type="InterPro" id="IPR052891">
    <property type="entry name" value="DNA-3mA_glycosylase"/>
</dbReference>
<feature type="binding site" evidence="1">
    <location>
        <position position="190"/>
    </location>
    <ligand>
        <name>Zn(2+)</name>
        <dbReference type="ChEBI" id="CHEBI:29105"/>
    </ligand>
</feature>
<proteinExistence type="predicted"/>
<dbReference type="GO" id="GO:0046872">
    <property type="term" value="F:metal ion binding"/>
    <property type="evidence" value="ECO:0007669"/>
    <property type="project" value="UniProtKB-KW"/>
</dbReference>
<keyword evidence="1" id="KW-0479">Metal-binding</keyword>
<dbReference type="NCBIfam" id="TIGR00624">
    <property type="entry name" value="tag"/>
    <property type="match status" value="1"/>
</dbReference>
<dbReference type="SUPFAM" id="SSF48150">
    <property type="entry name" value="DNA-glycosylase"/>
    <property type="match status" value="1"/>
</dbReference>
<dbReference type="GO" id="GO:0008725">
    <property type="term" value="F:DNA-3-methyladenine glycosylase activity"/>
    <property type="evidence" value="ECO:0007669"/>
    <property type="project" value="InterPro"/>
</dbReference>
<dbReference type="AlphaFoldDB" id="A0A516Q687"/>
<dbReference type="InterPro" id="IPR011257">
    <property type="entry name" value="DNA_glycosylase"/>
</dbReference>
<dbReference type="GO" id="GO:0006284">
    <property type="term" value="P:base-excision repair"/>
    <property type="evidence" value="ECO:0007669"/>
    <property type="project" value="InterPro"/>
</dbReference>
<dbReference type="EMBL" id="CP041692">
    <property type="protein sequence ID" value="QDP98959.1"/>
    <property type="molecule type" value="Genomic_DNA"/>
</dbReference>